<dbReference type="RefSeq" id="WP_317626805.1">
    <property type="nucleotide sequence ID" value="NZ_JANFFA010000004.1"/>
</dbReference>
<proteinExistence type="predicted"/>
<gene>
    <name evidence="2" type="ORF">NOI20_13750</name>
</gene>
<feature type="signal peptide" evidence="1">
    <location>
        <begin position="1"/>
        <end position="21"/>
    </location>
</feature>
<evidence type="ECO:0008006" key="4">
    <source>
        <dbReference type="Google" id="ProtNLM"/>
    </source>
</evidence>
<dbReference type="AlphaFoldDB" id="A0AAJ1X6G0"/>
<feature type="chain" id="PRO_5042618236" description="Adenylosuccinate lyase" evidence="1">
    <location>
        <begin position="22"/>
        <end position="52"/>
    </location>
</feature>
<dbReference type="EMBL" id="JANFFA010000004">
    <property type="protein sequence ID" value="MDQ2095179.1"/>
    <property type="molecule type" value="Genomic_DNA"/>
</dbReference>
<dbReference type="PROSITE" id="PS51257">
    <property type="entry name" value="PROKAR_LIPOPROTEIN"/>
    <property type="match status" value="1"/>
</dbReference>
<comment type="caution">
    <text evidence="2">The sequence shown here is derived from an EMBL/GenBank/DDBJ whole genome shotgun (WGS) entry which is preliminary data.</text>
</comment>
<accession>A0AAJ1X6G0</accession>
<protein>
    <recommendedName>
        <fullName evidence="4">Adenylosuccinate lyase</fullName>
    </recommendedName>
</protein>
<sequence>MKTKTTLAVIALVLAPSLALACPMHDGKQAMSCAEGHMLDAQTGTCVPQTTS</sequence>
<name>A0AAJ1X6G0_9RHOB</name>
<evidence type="ECO:0000256" key="1">
    <source>
        <dbReference type="SAM" id="SignalP"/>
    </source>
</evidence>
<keyword evidence="1" id="KW-0732">Signal</keyword>
<organism evidence="2 3">
    <name type="scientific">Rhodalgimonas zhirmunskyi</name>
    <dbReference type="NCBI Taxonomy" id="2964767"/>
    <lineage>
        <taxon>Bacteria</taxon>
        <taxon>Pseudomonadati</taxon>
        <taxon>Pseudomonadota</taxon>
        <taxon>Alphaproteobacteria</taxon>
        <taxon>Rhodobacterales</taxon>
        <taxon>Roseobacteraceae</taxon>
        <taxon>Rhodalgimonas</taxon>
    </lineage>
</organism>
<dbReference type="Proteomes" id="UP001227162">
    <property type="component" value="Unassembled WGS sequence"/>
</dbReference>
<evidence type="ECO:0000313" key="3">
    <source>
        <dbReference type="Proteomes" id="UP001227162"/>
    </source>
</evidence>
<evidence type="ECO:0000313" key="2">
    <source>
        <dbReference type="EMBL" id="MDQ2095179.1"/>
    </source>
</evidence>
<reference evidence="2" key="2">
    <citation type="submission" date="2023-04" db="EMBL/GenBank/DDBJ databases">
        <title>'Rhodoalgimonas zhirmunskyi' gen. nov., isolated from a red alga.</title>
        <authorList>
            <person name="Nedashkovskaya O.I."/>
            <person name="Otstavnykh N.Y."/>
            <person name="Bystritskaya E.P."/>
            <person name="Balabanova L.A."/>
            <person name="Isaeva M.P."/>
        </authorList>
    </citation>
    <scope>NUCLEOTIDE SEQUENCE</scope>
    <source>
        <strain evidence="2">10Alg 79</strain>
    </source>
</reference>
<reference evidence="2" key="1">
    <citation type="submission" date="2022-07" db="EMBL/GenBank/DDBJ databases">
        <authorList>
            <person name="Otstavnykh N."/>
            <person name="Isaeva M."/>
            <person name="Bystritskaya E."/>
        </authorList>
    </citation>
    <scope>NUCLEOTIDE SEQUENCE</scope>
    <source>
        <strain evidence="2">10Alg 79</strain>
    </source>
</reference>
<keyword evidence="3" id="KW-1185">Reference proteome</keyword>